<proteinExistence type="predicted"/>
<protein>
    <submittedName>
        <fullName evidence="3">Uncharacterized protein</fullName>
    </submittedName>
</protein>
<feature type="chain" id="PRO_5026014731" evidence="2">
    <location>
        <begin position="21"/>
        <end position="198"/>
    </location>
</feature>
<name>A0A6H0XPC8_9PEZI</name>
<feature type="signal peptide" evidence="2">
    <location>
        <begin position="1"/>
        <end position="20"/>
    </location>
</feature>
<dbReference type="Proteomes" id="UP000503462">
    <property type="component" value="Chromosome 1"/>
</dbReference>
<keyword evidence="4" id="KW-1185">Reference proteome</keyword>
<dbReference type="OrthoDB" id="2119228at2759"/>
<evidence type="ECO:0000256" key="1">
    <source>
        <dbReference type="SAM" id="MobiDB-lite"/>
    </source>
</evidence>
<organism evidence="3 4">
    <name type="scientific">Peltaster fructicola</name>
    <dbReference type="NCBI Taxonomy" id="286661"/>
    <lineage>
        <taxon>Eukaryota</taxon>
        <taxon>Fungi</taxon>
        <taxon>Dikarya</taxon>
        <taxon>Ascomycota</taxon>
        <taxon>Pezizomycotina</taxon>
        <taxon>Dothideomycetes</taxon>
        <taxon>Dothideomycetes incertae sedis</taxon>
        <taxon>Peltaster</taxon>
    </lineage>
</organism>
<dbReference type="EMBL" id="CP051139">
    <property type="protein sequence ID" value="QIW96583.1"/>
    <property type="molecule type" value="Genomic_DNA"/>
</dbReference>
<sequence length="198" mass="22513">MHSFKLLLSFLVLLCGFSWAYPINDTAVELLDRRYVKDQLTPGDPKAKDNYPTDAEIIKDFHDPGENKYVFYSGVGDKKDAPTKFAKSIGGKMLSECFSDEKYLGYNGRGKGWHGNFVDRASGVMADHAHGEVFFLADFDKKPRDCSVWNRVELGSLKANKKVTKITEVDYKDFSKRRDLPKDESTPVHPKKPTYCED</sequence>
<keyword evidence="2" id="KW-0732">Signal</keyword>
<evidence type="ECO:0000256" key="2">
    <source>
        <dbReference type="SAM" id="SignalP"/>
    </source>
</evidence>
<reference evidence="3 4" key="1">
    <citation type="journal article" date="2016" name="Sci. Rep.">
        <title>Peltaster fructicola genome reveals evolution from an invasive phytopathogen to an ectophytic parasite.</title>
        <authorList>
            <person name="Xu C."/>
            <person name="Chen H."/>
            <person name="Gleason M.L."/>
            <person name="Xu J.R."/>
            <person name="Liu H."/>
            <person name="Zhang R."/>
            <person name="Sun G."/>
        </authorList>
    </citation>
    <scope>NUCLEOTIDE SEQUENCE [LARGE SCALE GENOMIC DNA]</scope>
    <source>
        <strain evidence="3 4">LNHT1506</strain>
    </source>
</reference>
<accession>A0A6H0XPC8</accession>
<evidence type="ECO:0000313" key="4">
    <source>
        <dbReference type="Proteomes" id="UP000503462"/>
    </source>
</evidence>
<feature type="region of interest" description="Disordered" evidence="1">
    <location>
        <begin position="178"/>
        <end position="198"/>
    </location>
</feature>
<dbReference type="AlphaFoldDB" id="A0A6H0XPC8"/>
<gene>
    <name evidence="3" type="ORF">AMS68_002101</name>
</gene>
<evidence type="ECO:0000313" key="3">
    <source>
        <dbReference type="EMBL" id="QIW96583.1"/>
    </source>
</evidence>